<evidence type="ECO:0000313" key="2">
    <source>
        <dbReference type="Proteomes" id="UP000198967"/>
    </source>
</evidence>
<accession>A0A1G8CMH2</accession>
<sequence>MECFVRSVLGPVLDHDASRQTELEATLRTFSLHLRLIYPYFDSEAS</sequence>
<gene>
    <name evidence="1" type="ORF">SAMN05216377_1232</name>
</gene>
<organism evidence="1 2">
    <name type="scientific">Pseudonocardia oroxyli</name>
    <dbReference type="NCBI Taxonomy" id="366584"/>
    <lineage>
        <taxon>Bacteria</taxon>
        <taxon>Bacillati</taxon>
        <taxon>Actinomycetota</taxon>
        <taxon>Actinomycetes</taxon>
        <taxon>Pseudonocardiales</taxon>
        <taxon>Pseudonocardiaceae</taxon>
        <taxon>Pseudonocardia</taxon>
    </lineage>
</organism>
<evidence type="ECO:0000313" key="1">
    <source>
        <dbReference type="EMBL" id="SDH46499.1"/>
    </source>
</evidence>
<name>A0A1G8CMH2_PSEOR</name>
<dbReference type="AlphaFoldDB" id="A0A1G8CMH2"/>
<reference evidence="1 2" key="1">
    <citation type="submission" date="2016-10" db="EMBL/GenBank/DDBJ databases">
        <authorList>
            <person name="de Groot N.N."/>
        </authorList>
    </citation>
    <scope>NUCLEOTIDE SEQUENCE [LARGE SCALE GENOMIC DNA]</scope>
    <source>
        <strain evidence="1 2">CGMCC 4.3143</strain>
    </source>
</reference>
<proteinExistence type="predicted"/>
<keyword evidence="2" id="KW-1185">Reference proteome</keyword>
<dbReference type="Proteomes" id="UP000198967">
    <property type="component" value="Unassembled WGS sequence"/>
</dbReference>
<protein>
    <submittedName>
        <fullName evidence="1">Uncharacterized protein</fullName>
    </submittedName>
</protein>
<dbReference type="EMBL" id="FNBE01000023">
    <property type="protein sequence ID" value="SDH46499.1"/>
    <property type="molecule type" value="Genomic_DNA"/>
</dbReference>